<evidence type="ECO:0000313" key="1">
    <source>
        <dbReference type="EMBL" id="APJ02480.1"/>
    </source>
</evidence>
<dbReference type="OrthoDB" id="5294738at2"/>
<dbReference type="EMBL" id="CP017834">
    <property type="protein sequence ID" value="APJ02480.1"/>
    <property type="molecule type" value="Genomic_DNA"/>
</dbReference>
<protein>
    <submittedName>
        <fullName evidence="1">Uncharacterized protein</fullName>
    </submittedName>
</protein>
<name>A0A1L4CX05_9BACT</name>
<dbReference type="KEGG" id="saqi:AXG55_00435"/>
<accession>A0A1L4CX05</accession>
<dbReference type="AlphaFoldDB" id="A0A1L4CX05"/>
<dbReference type="RefSeq" id="WP_148696185.1">
    <property type="nucleotide sequence ID" value="NZ_CP017834.1"/>
</dbReference>
<sequence>MQKLTYISIEKVDPIWTQDELLNIQKILLKKHMVYLDNETFEIEAGVTQTQIQIRVSLLRNDKSLYYPIECVFVKETTEKIKESEIAVTIMDYLDLYWSSYFLEERNIFIPLDWSKHEFEGISFYIRGFVRNLQLEASADDFLQKHGHGEYDIQSISSET</sequence>
<organism evidence="1 2">
    <name type="scientific">Silvanigrella aquatica</name>
    <dbReference type="NCBI Taxonomy" id="1915309"/>
    <lineage>
        <taxon>Bacteria</taxon>
        <taxon>Pseudomonadati</taxon>
        <taxon>Bdellovibrionota</taxon>
        <taxon>Oligoflexia</taxon>
        <taxon>Silvanigrellales</taxon>
        <taxon>Silvanigrellaceae</taxon>
        <taxon>Silvanigrella</taxon>
    </lineage>
</organism>
<dbReference type="STRING" id="1915309.AXG55_00435"/>
<dbReference type="Proteomes" id="UP000184731">
    <property type="component" value="Chromosome"/>
</dbReference>
<gene>
    <name evidence="1" type="ORF">AXG55_00435</name>
</gene>
<keyword evidence="2" id="KW-1185">Reference proteome</keyword>
<evidence type="ECO:0000313" key="2">
    <source>
        <dbReference type="Proteomes" id="UP000184731"/>
    </source>
</evidence>
<reference evidence="1 2" key="1">
    <citation type="submission" date="2016-10" db="EMBL/GenBank/DDBJ databases">
        <title>Silvanigrella aquatica sp. nov., isolated from a freshwater lake located in the Black Forest, Germany, description of Silvanigrellaceae fam. nov., Silvanigrellales ord. nov., reclassification of the order Bdellovibrionales in the class Oligoflexia, reclassification of the families Bacteriovoracaceae and Halobacteriovoraceae in the new order Bacteriovoracales ord. nov., and reclassification of the family Pseudobacteriovoracaceae in the order Oligoflexiales.</title>
        <authorList>
            <person name="Hahn M.W."/>
            <person name="Schmidt J."/>
            <person name="Koll U."/>
            <person name="Rohde M."/>
            <person name="Verbag S."/>
            <person name="Pitt A."/>
            <person name="Nakai R."/>
            <person name="Naganuma T."/>
            <person name="Lang E."/>
        </authorList>
    </citation>
    <scope>NUCLEOTIDE SEQUENCE [LARGE SCALE GENOMIC DNA]</scope>
    <source>
        <strain evidence="1 2">MWH-Nonnen-W8red</strain>
    </source>
</reference>
<proteinExistence type="predicted"/>